<evidence type="ECO:0000313" key="3">
    <source>
        <dbReference type="Proteomes" id="UP000196573"/>
    </source>
</evidence>
<evidence type="ECO:0000256" key="1">
    <source>
        <dbReference type="SAM" id="MobiDB-lite"/>
    </source>
</evidence>
<evidence type="ECO:0000313" key="2">
    <source>
        <dbReference type="EMBL" id="SMA33318.1"/>
    </source>
</evidence>
<dbReference type="RefSeq" id="WP_087106120.1">
    <property type="nucleotide sequence ID" value="NZ_CBCSCN010000019.1"/>
</dbReference>
<dbReference type="Proteomes" id="UP000196573">
    <property type="component" value="Unassembled WGS sequence"/>
</dbReference>
<dbReference type="AlphaFoldDB" id="A0A1X7AGL6"/>
<dbReference type="EMBL" id="FWPT01000001">
    <property type="protein sequence ID" value="SMA33318.1"/>
    <property type="molecule type" value="Genomic_DNA"/>
</dbReference>
<gene>
    <name evidence="2" type="ORF">EHSB41UT_00259</name>
</gene>
<sequence>MSGSDAPEAEVSESSKQQAIQAAAKYEEWRDDGYKQLELDALNTAGKDTSRYFEGRAAADIAGGAQGVPQHIMQSTGGQALAMDAGGRNIADAFSTASQDARTNAQSLQLQQKLEAAGIGQNVAQQSAGALNSMAATSTNNALQKLSRDTMVHQSEQAIAQGAISGASSGLMMRAGNAVGSDGSFDMKKFKDGMSWEQMSGAMNINPGG</sequence>
<reference evidence="2 3" key="1">
    <citation type="submission" date="2017-03" db="EMBL/GenBank/DDBJ databases">
        <authorList>
            <person name="Afonso C.L."/>
            <person name="Miller P.J."/>
            <person name="Scott M.A."/>
            <person name="Spackman E."/>
            <person name="Goraichik I."/>
            <person name="Dimitrov K.M."/>
            <person name="Suarez D.L."/>
            <person name="Swayne D.E."/>
        </authorList>
    </citation>
    <scope>NUCLEOTIDE SEQUENCE [LARGE SCALE GENOMIC DNA]</scope>
    <source>
        <strain evidence="2">SB41UT1</strain>
    </source>
</reference>
<feature type="region of interest" description="Disordered" evidence="1">
    <location>
        <begin position="1"/>
        <end position="20"/>
    </location>
</feature>
<accession>A0A1X7AGL6</accession>
<proteinExistence type="predicted"/>
<keyword evidence="3" id="KW-1185">Reference proteome</keyword>
<protein>
    <submittedName>
        <fullName evidence="2">Uncharacterized protein</fullName>
    </submittedName>
</protein>
<name>A0A1X7AGL6_9GAMM</name>
<organism evidence="2 3">
    <name type="scientific">Parendozoicomonas haliclonae</name>
    <dbReference type="NCBI Taxonomy" id="1960125"/>
    <lineage>
        <taxon>Bacteria</taxon>
        <taxon>Pseudomonadati</taxon>
        <taxon>Pseudomonadota</taxon>
        <taxon>Gammaproteobacteria</taxon>
        <taxon>Oceanospirillales</taxon>
        <taxon>Endozoicomonadaceae</taxon>
        <taxon>Parendozoicomonas</taxon>
    </lineage>
</organism>